<dbReference type="Proteomes" id="UP000663869">
    <property type="component" value="Unassembled WGS sequence"/>
</dbReference>
<sequence>MNNTAYAWIAAAKYIPIGFASAADDNALNSFIQSPLSGLESNHKNISVLSAVAAFLYSSYIIISAILNPFLGKHLDSVYTSTGTIRPAFLNTIAIQMALISVLVIASTFIPKGAFAFNPKFIHGDNSKTTSNSATNSNDTSKIAEEKDTSSDLITRF</sequence>
<dbReference type="Proteomes" id="UP000663862">
    <property type="component" value="Unassembled WGS sequence"/>
</dbReference>
<evidence type="ECO:0000313" key="13">
    <source>
        <dbReference type="Proteomes" id="UP000663869"/>
    </source>
</evidence>
<evidence type="ECO:0000313" key="11">
    <source>
        <dbReference type="EMBL" id="CAF4526101.1"/>
    </source>
</evidence>
<evidence type="ECO:0000313" key="7">
    <source>
        <dbReference type="EMBL" id="CAF3545844.1"/>
    </source>
</evidence>
<proteinExistence type="predicted"/>
<dbReference type="Proteomes" id="UP000663872">
    <property type="component" value="Unassembled WGS sequence"/>
</dbReference>
<keyword evidence="2" id="KW-0812">Transmembrane</keyword>
<keyword evidence="2" id="KW-1133">Transmembrane helix</keyword>
<evidence type="ECO:0000256" key="1">
    <source>
        <dbReference type="SAM" id="MobiDB-lite"/>
    </source>
</evidence>
<dbReference type="EMBL" id="CAJNYV010000947">
    <property type="protein sequence ID" value="CAF3395740.1"/>
    <property type="molecule type" value="Genomic_DNA"/>
</dbReference>
<dbReference type="EMBL" id="CAJNYU010001951">
    <property type="protein sequence ID" value="CAF3485622.1"/>
    <property type="molecule type" value="Genomic_DNA"/>
</dbReference>
<evidence type="ECO:0000313" key="12">
    <source>
        <dbReference type="EMBL" id="CAF4696110.1"/>
    </source>
</evidence>
<dbReference type="Proteomes" id="UP000663848">
    <property type="component" value="Unassembled WGS sequence"/>
</dbReference>
<evidence type="ECO:0000313" key="14">
    <source>
        <dbReference type="Proteomes" id="UP000663873"/>
    </source>
</evidence>
<evidence type="ECO:0000313" key="3">
    <source>
        <dbReference type="EMBL" id="CAF3390502.1"/>
    </source>
</evidence>
<dbReference type="Proteomes" id="UP000663838">
    <property type="component" value="Unassembled WGS sequence"/>
</dbReference>
<keyword evidence="2" id="KW-0472">Membrane</keyword>
<comment type="caution">
    <text evidence="6">The sequence shown here is derived from an EMBL/GenBank/DDBJ whole genome shotgun (WGS) entry which is preliminary data.</text>
</comment>
<evidence type="ECO:0000256" key="2">
    <source>
        <dbReference type="SAM" id="Phobius"/>
    </source>
</evidence>
<protein>
    <submittedName>
        <fullName evidence="6">Uncharacterized protein</fullName>
    </submittedName>
</protein>
<evidence type="ECO:0000313" key="9">
    <source>
        <dbReference type="EMBL" id="CAF4450809.1"/>
    </source>
</evidence>
<feature type="transmembrane region" description="Helical" evidence="2">
    <location>
        <begin position="46"/>
        <end position="68"/>
    </location>
</feature>
<dbReference type="OrthoDB" id="5344169at2759"/>
<dbReference type="Proteomes" id="UP000663833">
    <property type="component" value="Unassembled WGS sequence"/>
</dbReference>
<dbReference type="EMBL" id="CAJOBQ010001063">
    <property type="protein sequence ID" value="CAF4450809.1"/>
    <property type="molecule type" value="Genomic_DNA"/>
</dbReference>
<organism evidence="6 13">
    <name type="scientific">Rotaria socialis</name>
    <dbReference type="NCBI Taxonomy" id="392032"/>
    <lineage>
        <taxon>Eukaryota</taxon>
        <taxon>Metazoa</taxon>
        <taxon>Spiralia</taxon>
        <taxon>Gnathifera</taxon>
        <taxon>Rotifera</taxon>
        <taxon>Eurotatoria</taxon>
        <taxon>Bdelloidea</taxon>
        <taxon>Philodinida</taxon>
        <taxon>Philodinidae</taxon>
        <taxon>Rotaria</taxon>
    </lineage>
</organism>
<evidence type="ECO:0000313" key="4">
    <source>
        <dbReference type="EMBL" id="CAF3395740.1"/>
    </source>
</evidence>
<gene>
    <name evidence="6" type="ORF">FME351_LOCUS15802</name>
    <name evidence="5" type="ORF">GRG538_LOCUS12379</name>
    <name evidence="8" type="ORF">HFQ381_LOCUS19249</name>
    <name evidence="4" type="ORF">KIK155_LOCUS7634</name>
    <name evidence="7" type="ORF">LUA448_LOCUS27701</name>
    <name evidence="10" type="ORF">QYT958_LOCUS5314</name>
    <name evidence="3" type="ORF">TIS948_LOCUS26794</name>
    <name evidence="12" type="ORF">TOA249_LOCUS16757</name>
    <name evidence="9" type="ORF">TSG867_LOCUS16977</name>
    <name evidence="11" type="ORF">UJA718_LOCUS27908</name>
</gene>
<dbReference type="EMBL" id="CAJOBP010008015">
    <property type="protein sequence ID" value="CAF4526101.1"/>
    <property type="molecule type" value="Genomic_DNA"/>
</dbReference>
<accession>A0A818G7N1</accession>
<dbReference type="Proteomes" id="UP000663851">
    <property type="component" value="Unassembled WGS sequence"/>
</dbReference>
<feature type="transmembrane region" description="Helical" evidence="2">
    <location>
        <begin position="88"/>
        <end position="110"/>
    </location>
</feature>
<dbReference type="EMBL" id="CAJOBR010000436">
    <property type="protein sequence ID" value="CAF4508956.1"/>
    <property type="molecule type" value="Genomic_DNA"/>
</dbReference>
<name>A0A818G7N1_9BILA</name>
<dbReference type="EMBL" id="CAJNXB010004740">
    <property type="protein sequence ID" value="CAF3390502.1"/>
    <property type="molecule type" value="Genomic_DNA"/>
</dbReference>
<reference evidence="6" key="1">
    <citation type="submission" date="2021-02" db="EMBL/GenBank/DDBJ databases">
        <authorList>
            <person name="Nowell W R."/>
        </authorList>
    </citation>
    <scope>NUCLEOTIDE SEQUENCE</scope>
</reference>
<feature type="compositionally biased region" description="Low complexity" evidence="1">
    <location>
        <begin position="128"/>
        <end position="141"/>
    </location>
</feature>
<keyword evidence="14" id="KW-1185">Reference proteome</keyword>
<dbReference type="EMBL" id="CAJNYT010001740">
    <property type="protein sequence ID" value="CAF3427824.1"/>
    <property type="molecule type" value="Genomic_DNA"/>
</dbReference>
<evidence type="ECO:0000313" key="5">
    <source>
        <dbReference type="EMBL" id="CAF3427824.1"/>
    </source>
</evidence>
<dbReference type="Proteomes" id="UP000663825">
    <property type="component" value="Unassembled WGS sequence"/>
</dbReference>
<feature type="region of interest" description="Disordered" evidence="1">
    <location>
        <begin position="128"/>
        <end position="157"/>
    </location>
</feature>
<dbReference type="AlphaFoldDB" id="A0A818G7N1"/>
<dbReference type="EMBL" id="CAJOBS010001159">
    <property type="protein sequence ID" value="CAF4696110.1"/>
    <property type="molecule type" value="Genomic_DNA"/>
</dbReference>
<dbReference type="EMBL" id="CAJNYD010003833">
    <property type="protein sequence ID" value="CAF3545844.1"/>
    <property type="molecule type" value="Genomic_DNA"/>
</dbReference>
<evidence type="ECO:0000313" key="6">
    <source>
        <dbReference type="EMBL" id="CAF3485622.1"/>
    </source>
</evidence>
<evidence type="ECO:0000313" key="8">
    <source>
        <dbReference type="EMBL" id="CAF4388669.1"/>
    </source>
</evidence>
<dbReference type="Proteomes" id="UP000663873">
    <property type="component" value="Unassembled WGS sequence"/>
</dbReference>
<evidence type="ECO:0000313" key="10">
    <source>
        <dbReference type="EMBL" id="CAF4508956.1"/>
    </source>
</evidence>
<dbReference type="EMBL" id="CAJOBO010001546">
    <property type="protein sequence ID" value="CAF4388669.1"/>
    <property type="molecule type" value="Genomic_DNA"/>
</dbReference>
<dbReference type="Proteomes" id="UP000663865">
    <property type="component" value="Unassembled WGS sequence"/>
</dbReference>